<dbReference type="EMBL" id="JACHLZ010000001">
    <property type="protein sequence ID" value="MBB5831208.1"/>
    <property type="molecule type" value="Genomic_DNA"/>
</dbReference>
<feature type="region of interest" description="Disordered" evidence="1">
    <location>
        <begin position="1"/>
        <end position="45"/>
    </location>
</feature>
<keyword evidence="2" id="KW-0812">Transmembrane</keyword>
<reference evidence="3 4" key="1">
    <citation type="submission" date="2020-08" db="EMBL/GenBank/DDBJ databases">
        <title>Sequencing the genomes of 1000 actinobacteria strains.</title>
        <authorList>
            <person name="Klenk H.-P."/>
        </authorList>
    </citation>
    <scope>NUCLEOTIDE SEQUENCE [LARGE SCALE GENOMIC DNA]</scope>
    <source>
        <strain evidence="3 4">DSM 28796</strain>
    </source>
</reference>
<gene>
    <name evidence="3" type="ORF">HNR70_001021</name>
</gene>
<dbReference type="AlphaFoldDB" id="A0A841ADN9"/>
<feature type="compositionally biased region" description="Low complexity" evidence="1">
    <location>
        <begin position="78"/>
        <end position="92"/>
    </location>
</feature>
<keyword evidence="4" id="KW-1185">Reference proteome</keyword>
<sequence>MTEPETTEPAPRRGRRARALTPEEEAAFEARAAAEPAAEETGAVSGMRGAVAVPGADAPVPTLRKFGRRARIIELSEEGAAPGNATATATAEPEIERDRDGVELGELSVTEAPDPRPAPRFEGRVLHRPESTGGRRLLWLVWVLVALAIVALVILLLTGIVGPGVASSALAGTDPDSQTLSLSHPVLEEPAA</sequence>
<dbReference type="Proteomes" id="UP000588158">
    <property type="component" value="Unassembled WGS sequence"/>
</dbReference>
<evidence type="ECO:0000313" key="3">
    <source>
        <dbReference type="EMBL" id="MBB5831208.1"/>
    </source>
</evidence>
<evidence type="ECO:0000313" key="4">
    <source>
        <dbReference type="Proteomes" id="UP000588158"/>
    </source>
</evidence>
<feature type="compositionally biased region" description="Low complexity" evidence="1">
    <location>
        <begin position="29"/>
        <end position="40"/>
    </location>
</feature>
<keyword evidence="2" id="KW-0472">Membrane</keyword>
<feature type="region of interest" description="Disordered" evidence="1">
    <location>
        <begin position="172"/>
        <end position="192"/>
    </location>
</feature>
<accession>A0A841ADN9</accession>
<comment type="caution">
    <text evidence="3">The sequence shown here is derived from an EMBL/GenBank/DDBJ whole genome shotgun (WGS) entry which is preliminary data.</text>
</comment>
<dbReference type="RefSeq" id="WP_184324719.1">
    <property type="nucleotide sequence ID" value="NZ_JACHLZ010000001.1"/>
</dbReference>
<keyword evidence="2" id="KW-1133">Transmembrane helix</keyword>
<feature type="transmembrane region" description="Helical" evidence="2">
    <location>
        <begin position="137"/>
        <end position="161"/>
    </location>
</feature>
<evidence type="ECO:0000256" key="2">
    <source>
        <dbReference type="SAM" id="Phobius"/>
    </source>
</evidence>
<protein>
    <submittedName>
        <fullName evidence="3">Uncharacterized protein</fullName>
    </submittedName>
</protein>
<feature type="region of interest" description="Disordered" evidence="1">
    <location>
        <begin position="77"/>
        <end position="100"/>
    </location>
</feature>
<name>A0A841ADN9_9MICO</name>
<organism evidence="3 4">
    <name type="scientific">Brachybacterium aquaticum</name>
    <dbReference type="NCBI Taxonomy" id="1432564"/>
    <lineage>
        <taxon>Bacteria</taxon>
        <taxon>Bacillati</taxon>
        <taxon>Actinomycetota</taxon>
        <taxon>Actinomycetes</taxon>
        <taxon>Micrococcales</taxon>
        <taxon>Dermabacteraceae</taxon>
        <taxon>Brachybacterium</taxon>
    </lineage>
</organism>
<evidence type="ECO:0000256" key="1">
    <source>
        <dbReference type="SAM" id="MobiDB-lite"/>
    </source>
</evidence>
<proteinExistence type="predicted"/>